<keyword evidence="1" id="KW-1133">Transmembrane helix</keyword>
<feature type="transmembrane region" description="Helical" evidence="1">
    <location>
        <begin position="331"/>
        <end position="351"/>
    </location>
</feature>
<organism evidence="3 4">
    <name type="scientific">Cylindrotheca closterium</name>
    <dbReference type="NCBI Taxonomy" id="2856"/>
    <lineage>
        <taxon>Eukaryota</taxon>
        <taxon>Sar</taxon>
        <taxon>Stramenopiles</taxon>
        <taxon>Ochrophyta</taxon>
        <taxon>Bacillariophyta</taxon>
        <taxon>Bacillariophyceae</taxon>
        <taxon>Bacillariophycidae</taxon>
        <taxon>Bacillariales</taxon>
        <taxon>Bacillariaceae</taxon>
        <taxon>Cylindrotheca</taxon>
    </lineage>
</organism>
<keyword evidence="2" id="KW-0732">Signal</keyword>
<evidence type="ECO:0000256" key="1">
    <source>
        <dbReference type="SAM" id="Phobius"/>
    </source>
</evidence>
<protein>
    <submittedName>
        <fullName evidence="3">Uncharacterized protein</fullName>
    </submittedName>
</protein>
<evidence type="ECO:0000256" key="2">
    <source>
        <dbReference type="SAM" id="SignalP"/>
    </source>
</evidence>
<dbReference type="Proteomes" id="UP001295423">
    <property type="component" value="Unassembled WGS sequence"/>
</dbReference>
<gene>
    <name evidence="3" type="ORF">CYCCA115_LOCUS22762</name>
</gene>
<evidence type="ECO:0000313" key="3">
    <source>
        <dbReference type="EMBL" id="CAJ1967412.1"/>
    </source>
</evidence>
<feature type="transmembrane region" description="Helical" evidence="1">
    <location>
        <begin position="357"/>
        <end position="378"/>
    </location>
</feature>
<dbReference type="AlphaFoldDB" id="A0AAD2GBD3"/>
<dbReference type="GO" id="GO:0005254">
    <property type="term" value="F:chloride channel activity"/>
    <property type="evidence" value="ECO:0007669"/>
    <property type="project" value="InterPro"/>
</dbReference>
<keyword evidence="4" id="KW-1185">Reference proteome</keyword>
<feature type="chain" id="PRO_5042296489" evidence="2">
    <location>
        <begin position="25"/>
        <end position="420"/>
    </location>
</feature>
<reference evidence="3" key="1">
    <citation type="submission" date="2023-08" db="EMBL/GenBank/DDBJ databases">
        <authorList>
            <person name="Audoor S."/>
            <person name="Bilcke G."/>
        </authorList>
    </citation>
    <scope>NUCLEOTIDE SEQUENCE</scope>
</reference>
<feature type="signal peptide" evidence="2">
    <location>
        <begin position="1"/>
        <end position="24"/>
    </location>
</feature>
<feature type="transmembrane region" description="Helical" evidence="1">
    <location>
        <begin position="151"/>
        <end position="174"/>
    </location>
</feature>
<keyword evidence="1" id="KW-0472">Membrane</keyword>
<dbReference type="EMBL" id="CAKOGP040002325">
    <property type="protein sequence ID" value="CAJ1967412.1"/>
    <property type="molecule type" value="Genomic_DNA"/>
</dbReference>
<comment type="caution">
    <text evidence="3">The sequence shown here is derived from an EMBL/GenBank/DDBJ whole genome shotgun (WGS) entry which is preliminary data.</text>
</comment>
<sequence>MTSHLILSYLLLLIGSLMIHLSTAIESPNTRVLQHPWERHVDLNPFPSLAELEERTSIEQIDDVLDQVTSTDGGIIIQQYRPKPSFLWRRWFGTVIYDAWPRVVLNMAWTTAFCVWVRYQTHGDCQVFNMNHMGGDHHQSLVSAFTIADKLWSTLMSFTTFLLTFFVGQAYSFWKSFIDLGRSIQGSFNTIPFLLTTHASRNPKTGRYTPEAELFLQDIGKQLKLFHLLHWASQARRFRVLLTDKGWDQMVARGLVSEDERRRLHSINVGPTQKQVCVLQRMVVDTQKAMGDKKIIGVQYATLQKKLLEEFSKVRGTTSTVPDLIAGRMPLAYVHFVQILVDTFLLSTPIAKYSDMGIFSVLMIGILTLFFHGLLILAKVFLDPLDNEDFCEGCVYLDLAVLLRESNGGIDKYITGAGII</sequence>
<name>A0AAD2GBD3_9STRA</name>
<keyword evidence="1" id="KW-0812">Transmembrane</keyword>
<accession>A0AAD2GBD3</accession>
<evidence type="ECO:0000313" key="4">
    <source>
        <dbReference type="Proteomes" id="UP001295423"/>
    </source>
</evidence>
<proteinExistence type="predicted"/>